<dbReference type="InterPro" id="IPR002885">
    <property type="entry name" value="PPR_rpt"/>
</dbReference>
<evidence type="ECO:0000256" key="5">
    <source>
        <dbReference type="SAM" id="MobiDB-lite"/>
    </source>
</evidence>
<organism evidence="6 7">
    <name type="scientific">Carex littledalei</name>
    <dbReference type="NCBI Taxonomy" id="544730"/>
    <lineage>
        <taxon>Eukaryota</taxon>
        <taxon>Viridiplantae</taxon>
        <taxon>Streptophyta</taxon>
        <taxon>Embryophyta</taxon>
        <taxon>Tracheophyta</taxon>
        <taxon>Spermatophyta</taxon>
        <taxon>Magnoliopsida</taxon>
        <taxon>Liliopsida</taxon>
        <taxon>Poales</taxon>
        <taxon>Cyperaceae</taxon>
        <taxon>Cyperoideae</taxon>
        <taxon>Cariceae</taxon>
        <taxon>Carex</taxon>
        <taxon>Carex subgen. Euthyceras</taxon>
    </lineage>
</organism>
<gene>
    <name evidence="6" type="ORF">FCM35_KLT19849</name>
</gene>
<sequence length="209" mass="24031">MYSSRERRQPVNPIVHAKIMEVPDMYWYRSSNMATKWHRNTYRREQKPVLVDASWEEVVEALLYIPRQDPTPRKPVLCHLYRLQNLGLDPFKWPYLRGAFLESNRDSGEPISPEPKQAQTSSGLEPNCAIGGSMKLGNLKRALEMFDEMLERGVSPDVVCYNLLINGLFKKDKSDTSRNPTKNQSCLICFSFLIDAHRASQTGKLVQQA</sequence>
<evidence type="ECO:0000313" key="6">
    <source>
        <dbReference type="EMBL" id="KAF3335342.1"/>
    </source>
</evidence>
<dbReference type="OrthoDB" id="693457at2759"/>
<dbReference type="NCBIfam" id="TIGR00756">
    <property type="entry name" value="PPR"/>
    <property type="match status" value="1"/>
</dbReference>
<dbReference type="AlphaFoldDB" id="A0A833R6N2"/>
<name>A0A833R6N2_9POAL</name>
<keyword evidence="3" id="KW-0809">Transit peptide</keyword>
<reference evidence="6" key="1">
    <citation type="submission" date="2020-01" db="EMBL/GenBank/DDBJ databases">
        <title>Genome sequence of Kobresia littledalei, the first chromosome-level genome in the family Cyperaceae.</title>
        <authorList>
            <person name="Qu G."/>
        </authorList>
    </citation>
    <scope>NUCLEOTIDE SEQUENCE</scope>
    <source>
        <strain evidence="6">C.B.Clarke</strain>
        <tissue evidence="6">Leaf</tissue>
    </source>
</reference>
<evidence type="ECO:0000256" key="4">
    <source>
        <dbReference type="PROSITE-ProRule" id="PRU00708"/>
    </source>
</evidence>
<evidence type="ECO:0000256" key="3">
    <source>
        <dbReference type="ARBA" id="ARBA00022946"/>
    </source>
</evidence>
<comment type="similarity">
    <text evidence="1">Belongs to the PPR family. P subfamily.</text>
</comment>
<evidence type="ECO:0000256" key="1">
    <source>
        <dbReference type="ARBA" id="ARBA00007626"/>
    </source>
</evidence>
<evidence type="ECO:0000256" key="2">
    <source>
        <dbReference type="ARBA" id="ARBA00022737"/>
    </source>
</evidence>
<feature type="region of interest" description="Disordered" evidence="5">
    <location>
        <begin position="105"/>
        <end position="124"/>
    </location>
</feature>
<dbReference type="InterPro" id="IPR011990">
    <property type="entry name" value="TPR-like_helical_dom_sf"/>
</dbReference>
<keyword evidence="7" id="KW-1185">Reference proteome</keyword>
<feature type="repeat" description="PPR" evidence="4">
    <location>
        <begin position="122"/>
        <end position="156"/>
    </location>
</feature>
<dbReference type="Pfam" id="PF13041">
    <property type="entry name" value="PPR_2"/>
    <property type="match status" value="1"/>
</dbReference>
<dbReference type="PANTHER" id="PTHR47941">
    <property type="entry name" value="PENTATRICOPEPTIDE REPEAT-CONTAINING PROTEIN 3, MITOCHONDRIAL"/>
    <property type="match status" value="1"/>
</dbReference>
<dbReference type="PROSITE" id="PS51375">
    <property type="entry name" value="PPR"/>
    <property type="match status" value="1"/>
</dbReference>
<keyword evidence="2" id="KW-0677">Repeat</keyword>
<dbReference type="Gene3D" id="1.25.40.10">
    <property type="entry name" value="Tetratricopeptide repeat domain"/>
    <property type="match status" value="1"/>
</dbReference>
<protein>
    <submittedName>
        <fullName evidence="6">Pentatricopeptide repeat-containing protein</fullName>
    </submittedName>
</protein>
<dbReference type="Proteomes" id="UP000623129">
    <property type="component" value="Unassembled WGS sequence"/>
</dbReference>
<evidence type="ECO:0000313" key="7">
    <source>
        <dbReference type="Proteomes" id="UP000623129"/>
    </source>
</evidence>
<proteinExistence type="inferred from homology"/>
<accession>A0A833R6N2</accession>
<dbReference type="EMBL" id="SWLB01000008">
    <property type="protein sequence ID" value="KAF3335342.1"/>
    <property type="molecule type" value="Genomic_DNA"/>
</dbReference>
<comment type="caution">
    <text evidence="6">The sequence shown here is derived from an EMBL/GenBank/DDBJ whole genome shotgun (WGS) entry which is preliminary data.</text>
</comment>